<dbReference type="SUPFAM" id="SSF46785">
    <property type="entry name" value="Winged helix' DNA-binding domain"/>
    <property type="match status" value="1"/>
</dbReference>
<evidence type="ECO:0000256" key="3">
    <source>
        <dbReference type="ARBA" id="ARBA00023163"/>
    </source>
</evidence>
<dbReference type="InterPro" id="IPR036390">
    <property type="entry name" value="WH_DNA-bd_sf"/>
</dbReference>
<dbReference type="PROSITE" id="PS50949">
    <property type="entry name" value="HTH_GNTR"/>
    <property type="match status" value="1"/>
</dbReference>
<dbReference type="CDD" id="cd07377">
    <property type="entry name" value="WHTH_GntR"/>
    <property type="match status" value="1"/>
</dbReference>
<dbReference type="InterPro" id="IPR000524">
    <property type="entry name" value="Tscrpt_reg_HTH_GntR"/>
</dbReference>
<keyword evidence="1" id="KW-0805">Transcription regulation</keyword>
<keyword evidence="3" id="KW-0804">Transcription</keyword>
<organism evidence="5 6">
    <name type="scientific">Paracoccus onubensis</name>
    <dbReference type="NCBI Taxonomy" id="1675788"/>
    <lineage>
        <taxon>Bacteria</taxon>
        <taxon>Pseudomonadati</taxon>
        <taxon>Pseudomonadota</taxon>
        <taxon>Alphaproteobacteria</taxon>
        <taxon>Rhodobacterales</taxon>
        <taxon>Paracoccaceae</taxon>
        <taxon>Paracoccus</taxon>
    </lineage>
</organism>
<keyword evidence="6" id="KW-1185">Reference proteome</keyword>
<evidence type="ECO:0000313" key="6">
    <source>
        <dbReference type="Proteomes" id="UP000284202"/>
    </source>
</evidence>
<keyword evidence="2" id="KW-0238">DNA-binding</keyword>
<dbReference type="Gene3D" id="1.20.120.530">
    <property type="entry name" value="GntR ligand-binding domain-like"/>
    <property type="match status" value="1"/>
</dbReference>
<dbReference type="GO" id="GO:0003700">
    <property type="term" value="F:DNA-binding transcription factor activity"/>
    <property type="evidence" value="ECO:0007669"/>
    <property type="project" value="InterPro"/>
</dbReference>
<gene>
    <name evidence="5" type="ORF">D3P04_12785</name>
</gene>
<dbReference type="EMBL" id="QZCG01000008">
    <property type="protein sequence ID" value="RJE84519.1"/>
    <property type="molecule type" value="Genomic_DNA"/>
</dbReference>
<dbReference type="AlphaFoldDB" id="A0A418SUF3"/>
<evidence type="ECO:0000256" key="1">
    <source>
        <dbReference type="ARBA" id="ARBA00023015"/>
    </source>
</evidence>
<dbReference type="OrthoDB" id="9815654at2"/>
<evidence type="ECO:0000313" key="5">
    <source>
        <dbReference type="EMBL" id="RJE84519.1"/>
    </source>
</evidence>
<dbReference type="InterPro" id="IPR036388">
    <property type="entry name" value="WH-like_DNA-bd_sf"/>
</dbReference>
<dbReference type="GO" id="GO:0003677">
    <property type="term" value="F:DNA binding"/>
    <property type="evidence" value="ECO:0007669"/>
    <property type="project" value="UniProtKB-KW"/>
</dbReference>
<dbReference type="Proteomes" id="UP000284202">
    <property type="component" value="Unassembled WGS sequence"/>
</dbReference>
<dbReference type="SUPFAM" id="SSF48008">
    <property type="entry name" value="GntR ligand-binding domain-like"/>
    <property type="match status" value="1"/>
</dbReference>
<feature type="domain" description="HTH gntR-type" evidence="4">
    <location>
        <begin position="15"/>
        <end position="82"/>
    </location>
</feature>
<evidence type="ECO:0000259" key="4">
    <source>
        <dbReference type="PROSITE" id="PS50949"/>
    </source>
</evidence>
<dbReference type="Pfam" id="PF00392">
    <property type="entry name" value="GntR"/>
    <property type="match status" value="1"/>
</dbReference>
<dbReference type="Pfam" id="PF07729">
    <property type="entry name" value="FCD"/>
    <property type="match status" value="1"/>
</dbReference>
<protein>
    <submittedName>
        <fullName evidence="5">GntR family transcriptional regulator</fullName>
    </submittedName>
</protein>
<dbReference type="InterPro" id="IPR008920">
    <property type="entry name" value="TF_FadR/GntR_C"/>
</dbReference>
<evidence type="ECO:0000256" key="2">
    <source>
        <dbReference type="ARBA" id="ARBA00023125"/>
    </source>
</evidence>
<dbReference type="PANTHER" id="PTHR43537:SF39">
    <property type="entry name" value="HTH-TYPE TRANSCRIPTIONAL REGULATOR MCBR"/>
    <property type="match status" value="1"/>
</dbReference>
<sequence>MIPDSPPVTRPERPGSLARQVHDILCEMLLSGQLRPDDRMSMRDLADRLGVSVMPVREAVSRLVASGALEVRPNRAVAVPVLTRAGFQDLTEVRIHNETYAVRLAAERMPVRAMDDMRNLDRRFRESLVNPDGREAVRANKALHFHIYEAAGSPVLYEVISTMWLKAGPVINLDLGNASRRNRNAASVRNHADLVAAIERRDGGAAATALAADIRSAAEFILSRDALRG</sequence>
<accession>A0A418SUF3</accession>
<dbReference type="InterPro" id="IPR011711">
    <property type="entry name" value="GntR_C"/>
</dbReference>
<proteinExistence type="predicted"/>
<dbReference type="RefSeq" id="WP_119749470.1">
    <property type="nucleotide sequence ID" value="NZ_QZCG01000008.1"/>
</dbReference>
<dbReference type="SMART" id="SM00345">
    <property type="entry name" value="HTH_GNTR"/>
    <property type="match status" value="1"/>
</dbReference>
<comment type="caution">
    <text evidence="5">The sequence shown here is derived from an EMBL/GenBank/DDBJ whole genome shotgun (WGS) entry which is preliminary data.</text>
</comment>
<dbReference type="Gene3D" id="1.10.10.10">
    <property type="entry name" value="Winged helix-like DNA-binding domain superfamily/Winged helix DNA-binding domain"/>
    <property type="match status" value="1"/>
</dbReference>
<reference evidence="6" key="1">
    <citation type="submission" date="2018-09" db="EMBL/GenBank/DDBJ databases">
        <title>Acidovorax cavernicola nov. sp. isolated from Gruta de las Maravillas (Aracena, Spain).</title>
        <authorList>
            <person name="Jurado V."/>
            <person name="Gutierrez-Patricio S."/>
            <person name="Gonzalez-Pimentel J.L."/>
            <person name="Miller A.Z."/>
            <person name="Laiz L."/>
            <person name="Saiz-Jimenez C."/>
        </authorList>
    </citation>
    <scope>NUCLEOTIDE SEQUENCE [LARGE SCALE GENOMIC DNA]</scope>
    <source>
        <strain evidence="6">1011MAR3C25</strain>
    </source>
</reference>
<dbReference type="SMART" id="SM00895">
    <property type="entry name" value="FCD"/>
    <property type="match status" value="1"/>
</dbReference>
<dbReference type="PANTHER" id="PTHR43537">
    <property type="entry name" value="TRANSCRIPTIONAL REGULATOR, GNTR FAMILY"/>
    <property type="match status" value="1"/>
</dbReference>
<name>A0A418SUF3_9RHOB</name>